<dbReference type="Proteomes" id="UP000281553">
    <property type="component" value="Unassembled WGS sequence"/>
</dbReference>
<reference evidence="1 2" key="1">
    <citation type="submission" date="2018-11" db="EMBL/GenBank/DDBJ databases">
        <authorList>
            <consortium name="Pathogen Informatics"/>
        </authorList>
    </citation>
    <scope>NUCLEOTIDE SEQUENCE [LARGE SCALE GENOMIC DNA]</scope>
</reference>
<dbReference type="AlphaFoldDB" id="A0A3P7PKS8"/>
<evidence type="ECO:0000313" key="2">
    <source>
        <dbReference type="Proteomes" id="UP000281553"/>
    </source>
</evidence>
<gene>
    <name evidence="1" type="ORF">DILT_LOCUS19806</name>
</gene>
<evidence type="ECO:0000313" key="1">
    <source>
        <dbReference type="EMBL" id="VDN49528.1"/>
    </source>
</evidence>
<accession>A0A3P7PKS8</accession>
<keyword evidence="2" id="KW-1185">Reference proteome</keyword>
<dbReference type="EMBL" id="UYRU01121908">
    <property type="protein sequence ID" value="VDN49528.1"/>
    <property type="molecule type" value="Genomic_DNA"/>
</dbReference>
<dbReference type="OrthoDB" id="6818895at2759"/>
<name>A0A3P7PKS8_DIBLA</name>
<sequence>MQELLKLEDTKSQGPDGIPAKLLKELAVELAEPLQLLFRASLNTGQLPSELEDSVESHQYTKEEVRRLQTTTGQEAFLQYAAKSWSELSK</sequence>
<protein>
    <submittedName>
        <fullName evidence="1">Uncharacterized protein</fullName>
    </submittedName>
</protein>
<proteinExistence type="predicted"/>
<organism evidence="1 2">
    <name type="scientific">Dibothriocephalus latus</name>
    <name type="common">Fish tapeworm</name>
    <name type="synonym">Diphyllobothrium latum</name>
    <dbReference type="NCBI Taxonomy" id="60516"/>
    <lineage>
        <taxon>Eukaryota</taxon>
        <taxon>Metazoa</taxon>
        <taxon>Spiralia</taxon>
        <taxon>Lophotrochozoa</taxon>
        <taxon>Platyhelminthes</taxon>
        <taxon>Cestoda</taxon>
        <taxon>Eucestoda</taxon>
        <taxon>Diphyllobothriidea</taxon>
        <taxon>Diphyllobothriidae</taxon>
        <taxon>Dibothriocephalus</taxon>
    </lineage>
</organism>